<dbReference type="InterPro" id="IPR029063">
    <property type="entry name" value="SAM-dependent_MTases_sf"/>
</dbReference>
<keyword evidence="1" id="KW-0802">TPR repeat</keyword>
<proteinExistence type="predicted"/>
<dbReference type="EMBL" id="CP003557">
    <property type="protein sequence ID" value="AFN75412.1"/>
    <property type="molecule type" value="Genomic_DNA"/>
</dbReference>
<organism evidence="3 4">
    <name type="scientific">Melioribacter roseus (strain DSM 23840 / JCM 17771 / VKM B-2668 / P3M-2)</name>
    <dbReference type="NCBI Taxonomy" id="1191523"/>
    <lineage>
        <taxon>Bacteria</taxon>
        <taxon>Pseudomonadati</taxon>
        <taxon>Ignavibacteriota</taxon>
        <taxon>Ignavibacteria</taxon>
        <taxon>Ignavibacteriales</taxon>
        <taxon>Melioribacteraceae</taxon>
        <taxon>Melioribacter</taxon>
    </lineage>
</organism>
<dbReference type="SUPFAM" id="SSF53335">
    <property type="entry name" value="S-adenosyl-L-methionine-dependent methyltransferases"/>
    <property type="match status" value="1"/>
</dbReference>
<dbReference type="HOGENOM" id="CLU_508815_0_0_10"/>
<dbReference type="Pfam" id="PF08241">
    <property type="entry name" value="Methyltransf_11"/>
    <property type="match status" value="1"/>
</dbReference>
<dbReference type="STRING" id="1191523.MROS_2182"/>
<name>I6YY07_MELRP</name>
<evidence type="ECO:0000259" key="2">
    <source>
        <dbReference type="Pfam" id="PF08241"/>
    </source>
</evidence>
<dbReference type="InterPro" id="IPR011990">
    <property type="entry name" value="TPR-like_helical_dom_sf"/>
</dbReference>
<evidence type="ECO:0000313" key="3">
    <source>
        <dbReference type="EMBL" id="AFN75412.1"/>
    </source>
</evidence>
<feature type="repeat" description="TPR" evidence="1">
    <location>
        <begin position="248"/>
        <end position="281"/>
    </location>
</feature>
<evidence type="ECO:0000313" key="4">
    <source>
        <dbReference type="Proteomes" id="UP000009011"/>
    </source>
</evidence>
<dbReference type="Proteomes" id="UP000009011">
    <property type="component" value="Chromosome"/>
</dbReference>
<gene>
    <name evidence="3" type="ordered locus">MROS_2182</name>
</gene>
<dbReference type="RefSeq" id="WP_014856844.1">
    <property type="nucleotide sequence ID" value="NC_018178.1"/>
</dbReference>
<dbReference type="eggNOG" id="COG3063">
    <property type="taxonomic scope" value="Bacteria"/>
</dbReference>
<dbReference type="PROSITE" id="PS50005">
    <property type="entry name" value="TPR"/>
    <property type="match status" value="2"/>
</dbReference>
<accession>I6YY07</accession>
<dbReference type="InterPro" id="IPR019734">
    <property type="entry name" value="TPR_rpt"/>
</dbReference>
<dbReference type="CDD" id="cd02440">
    <property type="entry name" value="AdoMet_MTases"/>
    <property type="match status" value="1"/>
</dbReference>
<dbReference type="AlphaFoldDB" id="I6YY07"/>
<feature type="repeat" description="TPR" evidence="1">
    <location>
        <begin position="214"/>
        <end position="247"/>
    </location>
</feature>
<reference evidence="3 4" key="1">
    <citation type="journal article" date="2013" name="PLoS ONE">
        <title>Genomic analysis of Melioribacter roseus, facultatively anaerobic organotrophic bacterium representing a novel deep lineage within Bacteriodetes/Chlorobi group.</title>
        <authorList>
            <person name="Kadnikov V.V."/>
            <person name="Mardanov A.V."/>
            <person name="Podosokorskaya O.A."/>
            <person name="Gavrilov S.N."/>
            <person name="Kublanov I.V."/>
            <person name="Beletsky A.V."/>
            <person name="Bonch-Osmolovskaya E.A."/>
            <person name="Ravin N.V."/>
        </authorList>
    </citation>
    <scope>NUCLEOTIDE SEQUENCE [LARGE SCALE GENOMIC DNA]</scope>
    <source>
        <strain evidence="4">JCM 17771 / P3M-2</strain>
    </source>
</reference>
<protein>
    <recommendedName>
        <fullName evidence="2">Methyltransferase type 11 domain-containing protein</fullName>
    </recommendedName>
</protein>
<dbReference type="KEGG" id="mro:MROS_2182"/>
<dbReference type="InterPro" id="IPR013216">
    <property type="entry name" value="Methyltransf_11"/>
</dbReference>
<dbReference type="GO" id="GO:0008757">
    <property type="term" value="F:S-adenosylmethionine-dependent methyltransferase activity"/>
    <property type="evidence" value="ECO:0007669"/>
    <property type="project" value="InterPro"/>
</dbReference>
<dbReference type="SUPFAM" id="SSF48452">
    <property type="entry name" value="TPR-like"/>
    <property type="match status" value="1"/>
</dbReference>
<dbReference type="InterPro" id="IPR011009">
    <property type="entry name" value="Kinase-like_dom_sf"/>
</dbReference>
<dbReference type="OrthoDB" id="1149028at2"/>
<feature type="domain" description="Methyltransferase type 11" evidence="2">
    <location>
        <begin position="376"/>
        <end position="463"/>
    </location>
</feature>
<dbReference type="Gene3D" id="1.25.40.10">
    <property type="entry name" value="Tetratricopeptide repeat domain"/>
    <property type="match status" value="1"/>
</dbReference>
<dbReference type="SMART" id="SM00028">
    <property type="entry name" value="TPR"/>
    <property type="match status" value="2"/>
</dbReference>
<sequence>MKYIDDIDMKITRENNLSRILTIDNIKEKTLLKNNPTSSIYKVRINDITLAYKVIKKNDNIDFRYTLKSYENYSNMKNTDGMVKVYDYRITEEGDKFEVLMEYLEGYNDVAEVEENKQLYTEKIYNIFNNILNQNIIPVDSGLANFLVKDQDVKMIDLDFLLKWEEVTFFNIIWFITRVDEIKSWSIDLGHKINDLFYNYMEKYFDTIPYNPLAEKYVEEGEKLLIEQRAGDAFKCFEEALKLKPNCSDAFNNLAVIYWDRNEIEISEKLLEFSLKIEPDNKVYLENYMEVLAHQKKHEKIINVINNTTKKKNIKNYDKVKQEELLLLQEEIDKYSYPSNYSYDIQSLQPKGSLKERVKYFVKYSPDLFEPCNKFLSVGSSLGYMLLFHAYRAKKCVGIEPDHKANDIVKRVAAFRNLKNVELFQGTFKDYPKNDHFDLIWMGNVFQYMYVDYGWQVAEELAKISCGKCIIEAPFEGEFLKKQAHLNSNWKNESLMNEYKFKRFEYEIKKYFDIKSVNPSGTDPVNRLIVVLERK</sequence>
<dbReference type="SUPFAM" id="SSF56112">
    <property type="entry name" value="Protein kinase-like (PK-like)"/>
    <property type="match status" value="1"/>
</dbReference>
<dbReference type="eggNOG" id="COG2242">
    <property type="taxonomic scope" value="Bacteria"/>
</dbReference>
<dbReference type="Gene3D" id="3.40.50.150">
    <property type="entry name" value="Vaccinia Virus protein VP39"/>
    <property type="match status" value="1"/>
</dbReference>
<evidence type="ECO:0000256" key="1">
    <source>
        <dbReference type="PROSITE-ProRule" id="PRU00339"/>
    </source>
</evidence>
<keyword evidence="4" id="KW-1185">Reference proteome</keyword>